<dbReference type="PRINTS" id="PR00296">
    <property type="entry name" value="CYCLINKINASE"/>
</dbReference>
<protein>
    <recommendedName>
        <fullName evidence="5">Cyclin-dependent kinases regulatory subunit</fullName>
    </recommendedName>
</protein>
<dbReference type="Gene3D" id="3.30.170.10">
    <property type="entry name" value="Cyclin-dependent kinase, regulatory subunit"/>
    <property type="match status" value="1"/>
</dbReference>
<dbReference type="PANTHER" id="PTHR23415">
    <property type="entry name" value="CYCLIN-DEPENDENT KINASES REGULATORY SUBUNIT/60S RIBOSOME SUBUNIT BIOGENESIS PROTEIN NIP7"/>
    <property type="match status" value="1"/>
</dbReference>
<dbReference type="InterPro" id="IPR000789">
    <property type="entry name" value="Cyclin-dep_kinase_reg-sub"/>
</dbReference>
<proteinExistence type="inferred from homology"/>
<feature type="compositionally biased region" description="Basic and acidic residues" evidence="6">
    <location>
        <begin position="29"/>
        <end position="38"/>
    </location>
</feature>
<dbReference type="GO" id="GO:0016538">
    <property type="term" value="F:cyclin-dependent protein serine/threonine kinase regulator activity"/>
    <property type="evidence" value="ECO:0007669"/>
    <property type="project" value="InterPro"/>
</dbReference>
<keyword evidence="8" id="KW-1185">Reference proteome</keyword>
<reference evidence="7 8" key="1">
    <citation type="journal article" date="2019" name="Nat. Plants">
        <title>Genome sequencing of Musa balbisiana reveals subgenome evolution and function divergence in polyploid bananas.</title>
        <authorList>
            <person name="Yao X."/>
        </authorList>
    </citation>
    <scope>NUCLEOTIDE SEQUENCE [LARGE SCALE GENOMIC DNA]</scope>
    <source>
        <strain evidence="8">cv. DH-PKW</strain>
        <tissue evidence="7">Leaves</tissue>
    </source>
</reference>
<organism evidence="7 8">
    <name type="scientific">Musa balbisiana</name>
    <name type="common">Banana</name>
    <dbReference type="NCBI Taxonomy" id="52838"/>
    <lineage>
        <taxon>Eukaryota</taxon>
        <taxon>Viridiplantae</taxon>
        <taxon>Streptophyta</taxon>
        <taxon>Embryophyta</taxon>
        <taxon>Tracheophyta</taxon>
        <taxon>Spermatophyta</taxon>
        <taxon>Magnoliopsida</taxon>
        <taxon>Liliopsida</taxon>
        <taxon>Zingiberales</taxon>
        <taxon>Musaceae</taxon>
        <taxon>Musa</taxon>
    </lineage>
</organism>
<comment type="caution">
    <text evidence="7">The sequence shown here is derived from an EMBL/GenBank/DDBJ whole genome shotgun (WGS) entry which is preliminary data.</text>
</comment>
<dbReference type="FunFam" id="3.30.170.10:FF:000003">
    <property type="entry name" value="Cyclin-dependent kinases regulatory subunit"/>
    <property type="match status" value="1"/>
</dbReference>
<feature type="region of interest" description="Disordered" evidence="6">
    <location>
        <begin position="168"/>
        <end position="193"/>
    </location>
</feature>
<dbReference type="SUPFAM" id="SSF55637">
    <property type="entry name" value="Cell cycle regulatory proteins"/>
    <property type="match status" value="1"/>
</dbReference>
<evidence type="ECO:0000313" key="7">
    <source>
        <dbReference type="EMBL" id="THU44944.1"/>
    </source>
</evidence>
<keyword evidence="4 5" id="KW-0131">Cell cycle</keyword>
<keyword evidence="3 5" id="KW-0132">Cell division</keyword>
<gene>
    <name evidence="7" type="ORF">C4D60_Mb02t12710</name>
</gene>
<name>A0A4S8IBK7_MUSBA</name>
<evidence type="ECO:0000256" key="2">
    <source>
        <dbReference type="ARBA" id="ARBA00007782"/>
    </source>
</evidence>
<feature type="compositionally biased region" description="Pro residues" evidence="6">
    <location>
        <begin position="53"/>
        <end position="70"/>
    </location>
</feature>
<evidence type="ECO:0000313" key="8">
    <source>
        <dbReference type="Proteomes" id="UP000317650"/>
    </source>
</evidence>
<evidence type="ECO:0000256" key="1">
    <source>
        <dbReference type="ARBA" id="ARBA00002449"/>
    </source>
</evidence>
<feature type="region of interest" description="Disordered" evidence="6">
    <location>
        <begin position="25"/>
        <end position="76"/>
    </location>
</feature>
<dbReference type="PROSITE" id="PS00944">
    <property type="entry name" value="CKS_1"/>
    <property type="match status" value="1"/>
</dbReference>
<dbReference type="STRING" id="52838.A0A4S8IBK7"/>
<dbReference type="GO" id="GO:0005737">
    <property type="term" value="C:cytoplasm"/>
    <property type="evidence" value="ECO:0007669"/>
    <property type="project" value="UniProtKB-ARBA"/>
</dbReference>
<evidence type="ECO:0000256" key="5">
    <source>
        <dbReference type="RuleBase" id="RU311113"/>
    </source>
</evidence>
<comment type="similarity">
    <text evidence="2 5">Belongs to the CKS family.</text>
</comment>
<dbReference type="InterPro" id="IPR036858">
    <property type="entry name" value="Cyclin-dep_kinase_reg-sub_sf"/>
</dbReference>
<comment type="function">
    <text evidence="1 5">Binds to the catalytic subunit of the cyclin dependent kinases and is essential for their biological function.</text>
</comment>
<evidence type="ECO:0000256" key="3">
    <source>
        <dbReference type="ARBA" id="ARBA00022618"/>
    </source>
</evidence>
<sequence>MLLSAPEDSEKRTTTVCSCYAPIKRQHSKSCEGSESKRVIAPMKGHANGQGPPADPNLPPPPPPPLPPPLKSNLKKPTTVGEHQMMMMRDERRKVSWPDAHGRDLAHVQVFHSRFELWWKKGSSQRQGSPAFVPSSEADHQWSNILDKGIHFSSAWMVVLIGGAETSQTSNGKQAQPYAEAHKPVTGKEKLCDRSRRRSWSGRKIEMGQIQYSEKYFDDTYEYRHVVLPPEVAKLLPKNRLLSENEWRAIGVQQSRGWVHYAIHRPEPHIMLFRRPLNYQQQQENQAAATAHAAQVLPK</sequence>
<evidence type="ECO:0000256" key="4">
    <source>
        <dbReference type="ARBA" id="ARBA00023306"/>
    </source>
</evidence>
<dbReference type="EMBL" id="PYDT01000011">
    <property type="protein sequence ID" value="THU44944.1"/>
    <property type="molecule type" value="Genomic_DNA"/>
</dbReference>
<evidence type="ECO:0000256" key="6">
    <source>
        <dbReference type="SAM" id="MobiDB-lite"/>
    </source>
</evidence>
<dbReference type="Pfam" id="PF01111">
    <property type="entry name" value="CKS"/>
    <property type="match status" value="1"/>
</dbReference>
<dbReference type="SMART" id="SM01084">
    <property type="entry name" value="CKS"/>
    <property type="match status" value="1"/>
</dbReference>
<dbReference type="GO" id="GO:0051301">
    <property type="term" value="P:cell division"/>
    <property type="evidence" value="ECO:0007669"/>
    <property type="project" value="UniProtKB-UniRule"/>
</dbReference>
<feature type="compositionally biased region" description="Basic and acidic residues" evidence="6">
    <location>
        <begin position="180"/>
        <end position="193"/>
    </location>
</feature>
<accession>A0A4S8IBK7</accession>
<dbReference type="Proteomes" id="UP000317650">
    <property type="component" value="Chromosome 2"/>
</dbReference>
<dbReference type="AlphaFoldDB" id="A0A4S8IBK7"/>